<organism evidence="1 2">
    <name type="scientific">Alkaliphilus peptidifermentans DSM 18978</name>
    <dbReference type="NCBI Taxonomy" id="1120976"/>
    <lineage>
        <taxon>Bacteria</taxon>
        <taxon>Bacillati</taxon>
        <taxon>Bacillota</taxon>
        <taxon>Clostridia</taxon>
        <taxon>Peptostreptococcales</taxon>
        <taxon>Natronincolaceae</taxon>
        <taxon>Alkaliphilus</taxon>
    </lineage>
</organism>
<evidence type="ECO:0008006" key="3">
    <source>
        <dbReference type="Google" id="ProtNLM"/>
    </source>
</evidence>
<dbReference type="Gene3D" id="2.60.120.430">
    <property type="entry name" value="Galactose-binding lectin"/>
    <property type="match status" value="1"/>
</dbReference>
<dbReference type="InterPro" id="IPR013783">
    <property type="entry name" value="Ig-like_fold"/>
</dbReference>
<dbReference type="InterPro" id="IPR035986">
    <property type="entry name" value="PKD_dom_sf"/>
</dbReference>
<dbReference type="AlphaFoldDB" id="A0A1G5CWE8"/>
<evidence type="ECO:0000313" key="1">
    <source>
        <dbReference type="EMBL" id="SCY06581.1"/>
    </source>
</evidence>
<name>A0A1G5CWE8_9FIRM</name>
<accession>A0A1G5CWE8</accession>
<sequence length="521" mass="60097">MENINLTNYKIVDTFKETEKQKIYIGTSLDIDGKMVIINVITDEAIINVINSVEEAFLIATLDNLLLVKKEENSIILVTGLKDATPLEGFIEDNLLALKTRMDLGLEYLKHILKYDQLNDPLKSVLVDEAQIVVENDDKLAFDELLIIEDEIDEIDFNRITRKIGTVLYKILFYDGMETTNPLVTEELNKFIDDLQHNYQQFNNIERIMEEYRKHYIYFICMNNINQDEEEPKKKPFSGFEYGGKPKPAIGNKAIAVAAIAVLLTAGIAYGFKYFNSEDTLQQPTLEEPNNTIAVADFIVEKDGPHWKFINRSTAADGDTIEEYNWEVAKNGVLLETLKTQNVTLAFKESGTYEVSLTVKDSNDEWSEKFTKEVVVLLEEDYEGFNNNTEGTEGKYAFEISYDEEKIQKDTVNYRRNDYSYKIENTSLTASLSIDDVKLDTTGFLTFWIMGSKDERISVELQIYDDKQRLIEKESIIHKLQSDNNWEMVRFQLAKAHAVKLVLADYKNTIWIDDIKFELLK</sequence>
<dbReference type="SUPFAM" id="SSF49299">
    <property type="entry name" value="PKD domain"/>
    <property type="match status" value="1"/>
</dbReference>
<proteinExistence type="predicted"/>
<dbReference type="Gene3D" id="2.60.40.10">
    <property type="entry name" value="Immunoglobulins"/>
    <property type="match status" value="1"/>
</dbReference>
<evidence type="ECO:0000313" key="2">
    <source>
        <dbReference type="Proteomes" id="UP000198636"/>
    </source>
</evidence>
<protein>
    <recommendedName>
        <fullName evidence="3">PKD domain-containing protein</fullName>
    </recommendedName>
</protein>
<gene>
    <name evidence="1" type="ORF">SAMN03080606_00786</name>
</gene>
<dbReference type="Proteomes" id="UP000198636">
    <property type="component" value="Unassembled WGS sequence"/>
</dbReference>
<dbReference type="RefSeq" id="WP_091540178.1">
    <property type="nucleotide sequence ID" value="NZ_FMUS01000003.1"/>
</dbReference>
<dbReference type="CDD" id="cd00146">
    <property type="entry name" value="PKD"/>
    <property type="match status" value="1"/>
</dbReference>
<dbReference type="EMBL" id="FMUS01000003">
    <property type="protein sequence ID" value="SCY06581.1"/>
    <property type="molecule type" value="Genomic_DNA"/>
</dbReference>
<dbReference type="STRING" id="1120976.SAMN03080606_00786"/>
<reference evidence="1 2" key="1">
    <citation type="submission" date="2016-10" db="EMBL/GenBank/DDBJ databases">
        <authorList>
            <person name="de Groot N.N."/>
        </authorList>
    </citation>
    <scope>NUCLEOTIDE SEQUENCE [LARGE SCALE GENOMIC DNA]</scope>
    <source>
        <strain evidence="1 2">DSM 18978</strain>
    </source>
</reference>
<keyword evidence="2" id="KW-1185">Reference proteome</keyword>
<dbReference type="OrthoDB" id="1949232at2"/>